<dbReference type="EMBL" id="JBIATK010000012">
    <property type="protein sequence ID" value="MFF4027030.1"/>
    <property type="molecule type" value="Genomic_DNA"/>
</dbReference>
<protein>
    <submittedName>
        <fullName evidence="3">DUF4352 domain-containing protein</fullName>
    </submittedName>
</protein>
<dbReference type="InterPro" id="IPR029051">
    <property type="entry name" value="DUF4352"/>
</dbReference>
<comment type="caution">
    <text evidence="3">The sequence shown here is derived from an EMBL/GenBank/DDBJ whole genome shotgun (WGS) entry which is preliminary data.</text>
</comment>
<evidence type="ECO:0000256" key="1">
    <source>
        <dbReference type="ARBA" id="ARBA00022729"/>
    </source>
</evidence>
<dbReference type="InterPro" id="IPR029050">
    <property type="entry name" value="Immunoprotect_excell_Ig-like"/>
</dbReference>
<keyword evidence="1" id="KW-0732">Signal</keyword>
<sequence length="149" mass="15433">MWAWPLFVVAGALAIGVVALGASGGGTADAGSAVRDGQFEFRVTNVEQGATHVGGPGILGDSAEGEFVVVHVHVSNIGKQESTFYGSNQKLIDDQGREYKGKGEALGHSLNPGFESDQVVAFDVPPGTTAKKFEFHDSMLSGGVTVKAK</sequence>
<dbReference type="RefSeq" id="WP_387132222.1">
    <property type="nucleotide sequence ID" value="NZ_JBIATK010000012.1"/>
</dbReference>
<dbReference type="Proteomes" id="UP001602089">
    <property type="component" value="Unassembled WGS sequence"/>
</dbReference>
<evidence type="ECO:0000259" key="2">
    <source>
        <dbReference type="Pfam" id="PF11611"/>
    </source>
</evidence>
<gene>
    <name evidence="3" type="ORF">ACFYY5_29695</name>
</gene>
<accession>A0ABW6TLL9</accession>
<evidence type="ECO:0000313" key="4">
    <source>
        <dbReference type="Proteomes" id="UP001602089"/>
    </source>
</evidence>
<organism evidence="3 4">
    <name type="scientific">Nocardia elegans</name>
    <dbReference type="NCBI Taxonomy" id="300029"/>
    <lineage>
        <taxon>Bacteria</taxon>
        <taxon>Bacillati</taxon>
        <taxon>Actinomycetota</taxon>
        <taxon>Actinomycetes</taxon>
        <taxon>Mycobacteriales</taxon>
        <taxon>Nocardiaceae</taxon>
        <taxon>Nocardia</taxon>
    </lineage>
</organism>
<dbReference type="Gene3D" id="2.60.40.1240">
    <property type="match status" value="1"/>
</dbReference>
<reference evidence="3 4" key="1">
    <citation type="submission" date="2024-10" db="EMBL/GenBank/DDBJ databases">
        <title>The Natural Products Discovery Center: Release of the First 8490 Sequenced Strains for Exploring Actinobacteria Biosynthetic Diversity.</title>
        <authorList>
            <person name="Kalkreuter E."/>
            <person name="Kautsar S.A."/>
            <person name="Yang D."/>
            <person name="Bader C.D."/>
            <person name="Teijaro C.N."/>
            <person name="Fluegel L."/>
            <person name="Davis C.M."/>
            <person name="Simpson J.R."/>
            <person name="Lauterbach L."/>
            <person name="Steele A.D."/>
            <person name="Gui C."/>
            <person name="Meng S."/>
            <person name="Li G."/>
            <person name="Viehrig K."/>
            <person name="Ye F."/>
            <person name="Su P."/>
            <person name="Kiefer A.F."/>
            <person name="Nichols A."/>
            <person name="Cepeda A.J."/>
            <person name="Yan W."/>
            <person name="Fan B."/>
            <person name="Jiang Y."/>
            <person name="Adhikari A."/>
            <person name="Zheng C.-J."/>
            <person name="Schuster L."/>
            <person name="Cowan T.M."/>
            <person name="Smanski M.J."/>
            <person name="Chevrette M.G."/>
            <person name="De Carvalho L.P.S."/>
            <person name="Shen B."/>
        </authorList>
    </citation>
    <scope>NUCLEOTIDE SEQUENCE [LARGE SCALE GENOMIC DNA]</scope>
    <source>
        <strain evidence="3 4">NPDC001867</strain>
    </source>
</reference>
<feature type="domain" description="DUF4352" evidence="2">
    <location>
        <begin position="30"/>
        <end position="143"/>
    </location>
</feature>
<keyword evidence="4" id="KW-1185">Reference proteome</keyword>
<evidence type="ECO:0000313" key="3">
    <source>
        <dbReference type="EMBL" id="MFF4027030.1"/>
    </source>
</evidence>
<name>A0ABW6TLL9_9NOCA</name>
<proteinExistence type="predicted"/>
<dbReference type="Pfam" id="PF11611">
    <property type="entry name" value="DUF4352"/>
    <property type="match status" value="1"/>
</dbReference>